<sequence length="496" mass="55142">MDRILAPTGQPKNSAGVYGTSEPDSTVSGRVLHSGNTVSSNNDNGTDAELVKVDAKPRVSFDDDSNTLIESDPQNYEDVVTLHVPTKDNLWLSCKHSKRPFKWLRGKRRSKQSLDEYEATDLEETNLTNGNHVQSAYENEPEALDNIAQSKPSEMWNERNGHKMEGLQDTESPQQSLNEGDENRMTWTTNFLAALSIFLIVITFPFSLIYCIRIVAEYERAVVLRMGNLIPKGRGTKGPGLFFILPCIDSVRKVDLRTVTFAIPPQELLTRDSVTVSVDAVVYYRVLNPVASVLNIEDATRSTRLLAQTTIRNVLGTKDLAQILMDRDEISTAMQSSLDTTTDAWGVKVERVEIKDVRLPIQLQRVMAAEAEAAREARAKVIAATGEKDAAHSLKKAARVIATSPMAFQLRYLQTLCAISAEKNSTIFFPVPIDIMQHLGDFNRSSGGINSTSQMWTNSEHSPEQTNNPESEQRGMRSQNETCWSTEDIDASSDTV</sequence>
<reference evidence="7" key="1">
    <citation type="submission" date="2019-07" db="EMBL/GenBank/DDBJ databases">
        <title>Annotation for the trematode Paragonimus miyazaki's.</title>
        <authorList>
            <person name="Choi Y.-J."/>
        </authorList>
    </citation>
    <scope>NUCLEOTIDE SEQUENCE</scope>
    <source>
        <strain evidence="7">Japan</strain>
    </source>
</reference>
<dbReference type="EMBL" id="JTDE01000022">
    <property type="protein sequence ID" value="KAF7262614.1"/>
    <property type="molecule type" value="Genomic_DNA"/>
</dbReference>
<feature type="compositionally biased region" description="Polar residues" evidence="4">
    <location>
        <begin position="446"/>
        <end position="485"/>
    </location>
</feature>
<feature type="region of interest" description="Disordered" evidence="4">
    <location>
        <begin position="446"/>
        <end position="496"/>
    </location>
</feature>
<dbReference type="InterPro" id="IPR001107">
    <property type="entry name" value="Band_7"/>
</dbReference>
<dbReference type="Proteomes" id="UP000822476">
    <property type="component" value="Unassembled WGS sequence"/>
</dbReference>
<keyword evidence="5" id="KW-1133">Transmembrane helix</keyword>
<dbReference type="Pfam" id="PF01145">
    <property type="entry name" value="Band_7"/>
    <property type="match status" value="1"/>
</dbReference>
<evidence type="ECO:0000256" key="2">
    <source>
        <dbReference type="ARBA" id="ARBA00008164"/>
    </source>
</evidence>
<dbReference type="PANTHER" id="PTHR10264:SF19">
    <property type="entry name" value="AT06885P-RELATED"/>
    <property type="match status" value="1"/>
</dbReference>
<comment type="caution">
    <text evidence="7">The sequence shown here is derived from an EMBL/GenBank/DDBJ whole genome shotgun (WGS) entry which is preliminary data.</text>
</comment>
<evidence type="ECO:0000313" key="8">
    <source>
        <dbReference type="Proteomes" id="UP000822476"/>
    </source>
</evidence>
<keyword evidence="8" id="KW-1185">Reference proteome</keyword>
<gene>
    <name evidence="7" type="ORF">EG68_00084</name>
</gene>
<dbReference type="InterPro" id="IPR043202">
    <property type="entry name" value="Band-7_stomatin-like"/>
</dbReference>
<evidence type="ECO:0000256" key="4">
    <source>
        <dbReference type="SAM" id="MobiDB-lite"/>
    </source>
</evidence>
<feature type="domain" description="Band 7" evidence="6">
    <location>
        <begin position="210"/>
        <end position="371"/>
    </location>
</feature>
<dbReference type="AlphaFoldDB" id="A0A8S9Z7I6"/>
<dbReference type="PANTHER" id="PTHR10264">
    <property type="entry name" value="BAND 7 PROTEIN-RELATED"/>
    <property type="match status" value="1"/>
</dbReference>
<dbReference type="FunFam" id="3.30.479.30:FF:000002">
    <property type="entry name" value="band 7 protein AGAP004871"/>
    <property type="match status" value="1"/>
</dbReference>
<feature type="transmembrane region" description="Helical" evidence="5">
    <location>
        <begin position="191"/>
        <end position="216"/>
    </location>
</feature>
<dbReference type="InterPro" id="IPR036013">
    <property type="entry name" value="Band_7/SPFH_dom_sf"/>
</dbReference>
<proteinExistence type="inferred from homology"/>
<organism evidence="7 8">
    <name type="scientific">Paragonimus skrjabini miyazakii</name>
    <dbReference type="NCBI Taxonomy" id="59628"/>
    <lineage>
        <taxon>Eukaryota</taxon>
        <taxon>Metazoa</taxon>
        <taxon>Spiralia</taxon>
        <taxon>Lophotrochozoa</taxon>
        <taxon>Platyhelminthes</taxon>
        <taxon>Trematoda</taxon>
        <taxon>Digenea</taxon>
        <taxon>Plagiorchiida</taxon>
        <taxon>Troglotremata</taxon>
        <taxon>Troglotrematidae</taxon>
        <taxon>Paragonimus</taxon>
    </lineage>
</organism>
<name>A0A8S9Z7I6_9TREM</name>
<evidence type="ECO:0000256" key="5">
    <source>
        <dbReference type="SAM" id="Phobius"/>
    </source>
</evidence>
<dbReference type="SMART" id="SM00244">
    <property type="entry name" value="PHB"/>
    <property type="match status" value="1"/>
</dbReference>
<comment type="similarity">
    <text evidence="2">Belongs to the band 7/mec-2 family.</text>
</comment>
<feature type="compositionally biased region" description="Polar residues" evidence="4">
    <location>
        <begin position="22"/>
        <end position="45"/>
    </location>
</feature>
<accession>A0A8S9Z7I6</accession>
<dbReference type="InterPro" id="IPR018080">
    <property type="entry name" value="Band_7/stomatin-like_CS"/>
</dbReference>
<evidence type="ECO:0000256" key="1">
    <source>
        <dbReference type="ARBA" id="ARBA00004370"/>
    </source>
</evidence>
<evidence type="ECO:0000256" key="3">
    <source>
        <dbReference type="ARBA" id="ARBA00023136"/>
    </source>
</evidence>
<dbReference type="PROSITE" id="PS01270">
    <property type="entry name" value="BAND_7"/>
    <property type="match status" value="1"/>
</dbReference>
<comment type="subcellular location">
    <subcellularLocation>
        <location evidence="1">Membrane</location>
    </subcellularLocation>
</comment>
<dbReference type="Gene3D" id="6.10.250.2090">
    <property type="match status" value="1"/>
</dbReference>
<protein>
    <recommendedName>
        <fullName evidence="6">Band 7 domain-containing protein</fullName>
    </recommendedName>
</protein>
<dbReference type="InterPro" id="IPR001972">
    <property type="entry name" value="Stomatin_HflK_fam"/>
</dbReference>
<keyword evidence="5" id="KW-0812">Transmembrane</keyword>
<dbReference type="GO" id="GO:0005886">
    <property type="term" value="C:plasma membrane"/>
    <property type="evidence" value="ECO:0007669"/>
    <property type="project" value="InterPro"/>
</dbReference>
<feature type="compositionally biased region" description="Acidic residues" evidence="4">
    <location>
        <begin position="487"/>
        <end position="496"/>
    </location>
</feature>
<dbReference type="PRINTS" id="PR00721">
    <property type="entry name" value="STOMATIN"/>
</dbReference>
<keyword evidence="3 5" id="KW-0472">Membrane</keyword>
<evidence type="ECO:0000313" key="7">
    <source>
        <dbReference type="EMBL" id="KAF7262614.1"/>
    </source>
</evidence>
<dbReference type="OrthoDB" id="2105077at2759"/>
<dbReference type="Gene3D" id="3.30.479.30">
    <property type="entry name" value="Band 7 domain"/>
    <property type="match status" value="1"/>
</dbReference>
<evidence type="ECO:0000259" key="6">
    <source>
        <dbReference type="SMART" id="SM00244"/>
    </source>
</evidence>
<feature type="region of interest" description="Disordered" evidence="4">
    <location>
        <begin position="1"/>
        <end position="48"/>
    </location>
</feature>
<dbReference type="SUPFAM" id="SSF117892">
    <property type="entry name" value="Band 7/SPFH domain"/>
    <property type="match status" value="1"/>
</dbReference>